<keyword evidence="2" id="KW-0813">Transport</keyword>
<gene>
    <name evidence="11" type="ORF">J3U88_10580</name>
</gene>
<feature type="transmembrane region" description="Helical" evidence="10">
    <location>
        <begin position="136"/>
        <end position="156"/>
    </location>
</feature>
<evidence type="ECO:0000256" key="2">
    <source>
        <dbReference type="ARBA" id="ARBA00022448"/>
    </source>
</evidence>
<evidence type="ECO:0000256" key="6">
    <source>
        <dbReference type="ARBA" id="ARBA00022989"/>
    </source>
</evidence>
<dbReference type="PANTHER" id="PTHR43298">
    <property type="entry name" value="MULTIDRUG RESISTANCE PROTEIN NORM-RELATED"/>
    <property type="match status" value="1"/>
</dbReference>
<dbReference type="AlphaFoldDB" id="A0A8J7U532"/>
<evidence type="ECO:0000256" key="7">
    <source>
        <dbReference type="ARBA" id="ARBA00023065"/>
    </source>
</evidence>
<protein>
    <recommendedName>
        <fullName evidence="9">Multidrug-efflux transporter</fullName>
    </recommendedName>
</protein>
<organism evidence="11 12">
    <name type="scientific">Acanthopleuribacter pedis</name>
    <dbReference type="NCBI Taxonomy" id="442870"/>
    <lineage>
        <taxon>Bacteria</taxon>
        <taxon>Pseudomonadati</taxon>
        <taxon>Acidobacteriota</taxon>
        <taxon>Holophagae</taxon>
        <taxon>Acanthopleuribacterales</taxon>
        <taxon>Acanthopleuribacteraceae</taxon>
        <taxon>Acanthopleuribacter</taxon>
    </lineage>
</organism>
<evidence type="ECO:0000256" key="4">
    <source>
        <dbReference type="ARBA" id="ARBA00022475"/>
    </source>
</evidence>
<feature type="transmembrane region" description="Helical" evidence="10">
    <location>
        <begin position="417"/>
        <end position="438"/>
    </location>
</feature>
<keyword evidence="7" id="KW-0406">Ion transport</keyword>
<name>A0A8J7U532_9BACT</name>
<dbReference type="PANTHER" id="PTHR43298:SF2">
    <property type="entry name" value="FMN_FAD EXPORTER YEEO-RELATED"/>
    <property type="match status" value="1"/>
</dbReference>
<dbReference type="PIRSF" id="PIRSF006603">
    <property type="entry name" value="DinF"/>
    <property type="match status" value="1"/>
</dbReference>
<dbReference type="RefSeq" id="WP_207858724.1">
    <property type="nucleotide sequence ID" value="NZ_JAFREP010000007.1"/>
</dbReference>
<keyword evidence="5 10" id="KW-0812">Transmembrane</keyword>
<keyword evidence="4" id="KW-1003">Cell membrane</keyword>
<dbReference type="CDD" id="cd13133">
    <property type="entry name" value="MATE_like_7"/>
    <property type="match status" value="1"/>
</dbReference>
<dbReference type="InterPro" id="IPR050222">
    <property type="entry name" value="MATE_MdtK"/>
</dbReference>
<feature type="transmembrane region" description="Helical" evidence="10">
    <location>
        <begin position="97"/>
        <end position="116"/>
    </location>
</feature>
<comment type="caution">
    <text evidence="11">The sequence shown here is derived from an EMBL/GenBank/DDBJ whole genome shotgun (WGS) entry which is preliminary data.</text>
</comment>
<evidence type="ECO:0000256" key="10">
    <source>
        <dbReference type="SAM" id="Phobius"/>
    </source>
</evidence>
<evidence type="ECO:0000313" key="11">
    <source>
        <dbReference type="EMBL" id="MBO1318906.1"/>
    </source>
</evidence>
<feature type="transmembrane region" description="Helical" evidence="10">
    <location>
        <begin position="168"/>
        <end position="191"/>
    </location>
</feature>
<dbReference type="GO" id="GO:0006811">
    <property type="term" value="P:monoatomic ion transport"/>
    <property type="evidence" value="ECO:0007669"/>
    <property type="project" value="UniProtKB-KW"/>
</dbReference>
<feature type="transmembrane region" description="Helical" evidence="10">
    <location>
        <begin position="48"/>
        <end position="70"/>
    </location>
</feature>
<feature type="transmembrane region" description="Helical" evidence="10">
    <location>
        <begin position="16"/>
        <end position="36"/>
    </location>
</feature>
<feature type="transmembrane region" description="Helical" evidence="10">
    <location>
        <begin position="321"/>
        <end position="347"/>
    </location>
</feature>
<reference evidence="11" key="1">
    <citation type="submission" date="2021-03" db="EMBL/GenBank/DDBJ databases">
        <authorList>
            <person name="Wang G."/>
        </authorList>
    </citation>
    <scope>NUCLEOTIDE SEQUENCE</scope>
    <source>
        <strain evidence="11">KCTC 12899</strain>
    </source>
</reference>
<dbReference type="Proteomes" id="UP000664417">
    <property type="component" value="Unassembled WGS sequence"/>
</dbReference>
<feature type="transmembrane region" description="Helical" evidence="10">
    <location>
        <begin position="247"/>
        <end position="266"/>
    </location>
</feature>
<feature type="transmembrane region" description="Helical" evidence="10">
    <location>
        <begin position="278"/>
        <end position="301"/>
    </location>
</feature>
<keyword evidence="12" id="KW-1185">Reference proteome</keyword>
<accession>A0A8J7U532</accession>
<dbReference type="NCBIfam" id="TIGR00797">
    <property type="entry name" value="matE"/>
    <property type="match status" value="1"/>
</dbReference>
<keyword evidence="3" id="KW-0050">Antiport</keyword>
<keyword evidence="8 10" id="KW-0472">Membrane</keyword>
<dbReference type="GO" id="GO:0005886">
    <property type="term" value="C:plasma membrane"/>
    <property type="evidence" value="ECO:0007669"/>
    <property type="project" value="UniProtKB-SubCell"/>
</dbReference>
<evidence type="ECO:0000256" key="1">
    <source>
        <dbReference type="ARBA" id="ARBA00004651"/>
    </source>
</evidence>
<evidence type="ECO:0000256" key="5">
    <source>
        <dbReference type="ARBA" id="ARBA00022692"/>
    </source>
</evidence>
<dbReference type="Pfam" id="PF01554">
    <property type="entry name" value="MatE"/>
    <property type="match status" value="2"/>
</dbReference>
<evidence type="ECO:0000256" key="8">
    <source>
        <dbReference type="ARBA" id="ARBA00023136"/>
    </source>
</evidence>
<proteinExistence type="predicted"/>
<feature type="transmembrane region" description="Helical" evidence="10">
    <location>
        <begin position="389"/>
        <end position="411"/>
    </location>
</feature>
<feature type="transmembrane region" description="Helical" evidence="10">
    <location>
        <begin position="353"/>
        <end position="377"/>
    </location>
</feature>
<evidence type="ECO:0000313" key="12">
    <source>
        <dbReference type="Proteomes" id="UP000664417"/>
    </source>
</evidence>
<dbReference type="InterPro" id="IPR048279">
    <property type="entry name" value="MdtK-like"/>
</dbReference>
<keyword evidence="6 10" id="KW-1133">Transmembrane helix</keyword>
<dbReference type="GO" id="GO:0042910">
    <property type="term" value="F:xenobiotic transmembrane transporter activity"/>
    <property type="evidence" value="ECO:0007669"/>
    <property type="project" value="InterPro"/>
</dbReference>
<feature type="transmembrane region" description="Helical" evidence="10">
    <location>
        <begin position="197"/>
        <end position="218"/>
    </location>
</feature>
<comment type="subcellular location">
    <subcellularLocation>
        <location evidence="1">Cell membrane</location>
        <topology evidence="1">Multi-pass membrane protein</topology>
    </subcellularLocation>
</comment>
<sequence>MAQPEPVLAFARQRKVWHLAAPIILALSSQNLMNLVDTAMVGTLGKTALAGVGFAGMMLWAVVAVFQGLSPAVQTQTARRLGEGDSARLHQSMVNSLYLAVGFGIPYTWLLFTSAAPLFHFFNDDPAVCTLGGEYFQIRALSLVFMGVNFGFRGFFNGIKKPNLYMQTLLMMHPINILLNYLLIFGIAGLPRLETNGAALGTLIATILGTLNYIRLFLKHREPGATLHWKAVDLGGMKSLLRQAIPNCFQSFSLALGFMLYFVIAGKISTDALAATSVLIRLALLCTLIGLGFGIATLTLVGHAVGEGQPDEARRWVHTALFMTCTTLTLIGACFALFPAFFLDWFIQEPAVIHIALTPMVLMGLSQSYDAAAIVLMHAHLGGGSARRVLVISFVNQWLLFLPASYAAVTWGGFDLTGLWVCMISYRFLLFLTFVASLTQGNWIRAQV</sequence>
<evidence type="ECO:0000256" key="9">
    <source>
        <dbReference type="ARBA" id="ARBA00031636"/>
    </source>
</evidence>
<dbReference type="EMBL" id="JAFREP010000007">
    <property type="protein sequence ID" value="MBO1318906.1"/>
    <property type="molecule type" value="Genomic_DNA"/>
</dbReference>
<dbReference type="GO" id="GO:0015297">
    <property type="term" value="F:antiporter activity"/>
    <property type="evidence" value="ECO:0007669"/>
    <property type="project" value="UniProtKB-KW"/>
</dbReference>
<dbReference type="InterPro" id="IPR002528">
    <property type="entry name" value="MATE_fam"/>
</dbReference>
<evidence type="ECO:0000256" key="3">
    <source>
        <dbReference type="ARBA" id="ARBA00022449"/>
    </source>
</evidence>